<accession>A0A6H1ZCN0</accession>
<evidence type="ECO:0000313" key="1">
    <source>
        <dbReference type="EMBL" id="QJA45222.1"/>
    </source>
</evidence>
<proteinExistence type="predicted"/>
<dbReference type="EMBL" id="MT145191">
    <property type="protein sequence ID" value="QJI04866.1"/>
    <property type="molecule type" value="Genomic_DNA"/>
</dbReference>
<name>A0A6H1ZCN0_9ZZZZ</name>
<sequence>MTKSTDFLTEADLVAAFVADVQAQNEHHARHNAGCAPGQRRRPVWTIYPETAGWDLLLVDDAGVQVGVEAKLSLNAKVICQALPEHRWADDHGPDYRAVLVPSDKVQANLHPIAAALGLTILTAHREDRWGGKVSVHIQPRALPDEHGGDSWSVKGWFSWLPTKRCALPDYIPDVQGGKPCPVALTTWKIKAIKLLILLERRGGVTRRDMAHLGISPSRWTDAYHGFLAADRIKGQYVRCDRTPDLRAQHPTNWTQIEADFAKWAPADLLTPANDAQPKDAAA</sequence>
<dbReference type="EMBL" id="MT143987">
    <property type="protein sequence ID" value="QJA45222.1"/>
    <property type="molecule type" value="Genomic_DNA"/>
</dbReference>
<organism evidence="1">
    <name type="scientific">viral metagenome</name>
    <dbReference type="NCBI Taxonomy" id="1070528"/>
    <lineage>
        <taxon>unclassified sequences</taxon>
        <taxon>metagenomes</taxon>
        <taxon>organismal metagenomes</taxon>
    </lineage>
</organism>
<protein>
    <submittedName>
        <fullName evidence="1">Uncharacterized protein</fullName>
    </submittedName>
</protein>
<gene>
    <name evidence="3" type="ORF">MM415A00124_0041</name>
    <name evidence="2" type="ORF">MM415B00156_0041</name>
    <name evidence="1" type="ORF">TM448A00198_0037</name>
</gene>
<dbReference type="AlphaFoldDB" id="A0A6H1ZCN0"/>
<reference evidence="1" key="1">
    <citation type="submission" date="2020-03" db="EMBL/GenBank/DDBJ databases">
        <title>The deep terrestrial virosphere.</title>
        <authorList>
            <person name="Holmfeldt K."/>
            <person name="Nilsson E."/>
            <person name="Simone D."/>
            <person name="Lopez-Fernandez M."/>
            <person name="Wu X."/>
            <person name="de Brujin I."/>
            <person name="Lundin D."/>
            <person name="Andersson A."/>
            <person name="Bertilsson S."/>
            <person name="Dopson M."/>
        </authorList>
    </citation>
    <scope>NUCLEOTIDE SEQUENCE</scope>
    <source>
        <strain evidence="3">MM415A00124</strain>
        <strain evidence="2">MM415B00156</strain>
        <strain evidence="1">TM448A00198</strain>
    </source>
</reference>
<evidence type="ECO:0000313" key="3">
    <source>
        <dbReference type="EMBL" id="QJI04866.1"/>
    </source>
</evidence>
<dbReference type="EMBL" id="MT141576">
    <property type="protein sequence ID" value="QJA67801.1"/>
    <property type="molecule type" value="Genomic_DNA"/>
</dbReference>
<evidence type="ECO:0000313" key="2">
    <source>
        <dbReference type="EMBL" id="QJA67801.1"/>
    </source>
</evidence>